<dbReference type="AlphaFoldDB" id="A0A822XUE3"/>
<proteinExistence type="predicted"/>
<dbReference type="Proteomes" id="UP000607653">
    <property type="component" value="Unassembled WGS sequence"/>
</dbReference>
<feature type="region of interest" description="Disordered" evidence="1">
    <location>
        <begin position="16"/>
        <end position="47"/>
    </location>
</feature>
<evidence type="ECO:0000313" key="3">
    <source>
        <dbReference type="Proteomes" id="UP000607653"/>
    </source>
</evidence>
<reference evidence="2 3" key="1">
    <citation type="journal article" date="2020" name="Mol. Biol. Evol.">
        <title>Distinct Expression and Methylation Patterns for Genes with Different Fates following a Single Whole-Genome Duplication in Flowering Plants.</title>
        <authorList>
            <person name="Shi T."/>
            <person name="Rahmani R.S."/>
            <person name="Gugger P.F."/>
            <person name="Wang M."/>
            <person name="Li H."/>
            <person name="Zhang Y."/>
            <person name="Li Z."/>
            <person name="Wang Q."/>
            <person name="Van de Peer Y."/>
            <person name="Marchal K."/>
            <person name="Chen J."/>
        </authorList>
    </citation>
    <scope>NUCLEOTIDE SEQUENCE [LARGE SCALE GENOMIC DNA]</scope>
    <source>
        <tissue evidence="2">Leaf</tissue>
    </source>
</reference>
<evidence type="ECO:0000313" key="2">
    <source>
        <dbReference type="EMBL" id="DAD22526.1"/>
    </source>
</evidence>
<gene>
    <name evidence="2" type="ORF">HUJ06_023990</name>
</gene>
<comment type="caution">
    <text evidence="2">The sequence shown here is derived from an EMBL/GenBank/DDBJ whole genome shotgun (WGS) entry which is preliminary data.</text>
</comment>
<keyword evidence="3" id="KW-1185">Reference proteome</keyword>
<feature type="compositionally biased region" description="Polar residues" evidence="1">
    <location>
        <begin position="30"/>
        <end position="47"/>
    </location>
</feature>
<evidence type="ECO:0000256" key="1">
    <source>
        <dbReference type="SAM" id="MobiDB-lite"/>
    </source>
</evidence>
<protein>
    <submittedName>
        <fullName evidence="2">Uncharacterized protein</fullName>
    </submittedName>
</protein>
<dbReference type="EMBL" id="DUZY01000001">
    <property type="protein sequence ID" value="DAD22526.1"/>
    <property type="molecule type" value="Genomic_DNA"/>
</dbReference>
<sequence>MYQGVKTLVNHITSAFEHQNGPPKDYKPGLSQQVTAGSSSSRQIKNK</sequence>
<organism evidence="2 3">
    <name type="scientific">Nelumbo nucifera</name>
    <name type="common">Sacred lotus</name>
    <dbReference type="NCBI Taxonomy" id="4432"/>
    <lineage>
        <taxon>Eukaryota</taxon>
        <taxon>Viridiplantae</taxon>
        <taxon>Streptophyta</taxon>
        <taxon>Embryophyta</taxon>
        <taxon>Tracheophyta</taxon>
        <taxon>Spermatophyta</taxon>
        <taxon>Magnoliopsida</taxon>
        <taxon>Proteales</taxon>
        <taxon>Nelumbonaceae</taxon>
        <taxon>Nelumbo</taxon>
    </lineage>
</organism>
<name>A0A822XUE3_NELNU</name>
<accession>A0A822XUE3</accession>